<feature type="domain" description="EF-hand" evidence="4">
    <location>
        <begin position="125"/>
        <end position="160"/>
    </location>
</feature>
<dbReference type="GO" id="GO:0016197">
    <property type="term" value="P:endosomal transport"/>
    <property type="evidence" value="ECO:0007669"/>
    <property type="project" value="TreeGrafter"/>
</dbReference>
<evidence type="ECO:0000313" key="5">
    <source>
        <dbReference type="EMBL" id="CAE0627894.1"/>
    </source>
</evidence>
<feature type="domain" description="EH" evidence="3">
    <location>
        <begin position="93"/>
        <end position="180"/>
    </location>
</feature>
<dbReference type="Gene3D" id="1.10.238.10">
    <property type="entry name" value="EF-hand"/>
    <property type="match status" value="1"/>
</dbReference>
<dbReference type="GO" id="GO:0005737">
    <property type="term" value="C:cytoplasm"/>
    <property type="evidence" value="ECO:0007669"/>
    <property type="project" value="TreeGrafter"/>
</dbReference>
<dbReference type="InterPro" id="IPR011992">
    <property type="entry name" value="EF-hand-dom_pair"/>
</dbReference>
<dbReference type="SUPFAM" id="SSF47473">
    <property type="entry name" value="EF-hand"/>
    <property type="match status" value="1"/>
</dbReference>
<dbReference type="GO" id="GO:0005886">
    <property type="term" value="C:plasma membrane"/>
    <property type="evidence" value="ECO:0007669"/>
    <property type="project" value="TreeGrafter"/>
</dbReference>
<dbReference type="EMBL" id="HBIU01014215">
    <property type="protein sequence ID" value="CAE0627894.1"/>
    <property type="molecule type" value="Transcribed_RNA"/>
</dbReference>
<dbReference type="PANTHER" id="PTHR11216">
    <property type="entry name" value="EH DOMAIN"/>
    <property type="match status" value="1"/>
</dbReference>
<feature type="compositionally biased region" description="Low complexity" evidence="2">
    <location>
        <begin position="53"/>
        <end position="66"/>
    </location>
</feature>
<organism evidence="5">
    <name type="scientific">Heterosigma akashiwo</name>
    <name type="common">Chromophytic alga</name>
    <name type="synonym">Heterosigma carterae</name>
    <dbReference type="NCBI Taxonomy" id="2829"/>
    <lineage>
        <taxon>Eukaryota</taxon>
        <taxon>Sar</taxon>
        <taxon>Stramenopiles</taxon>
        <taxon>Ochrophyta</taxon>
        <taxon>Raphidophyceae</taxon>
        <taxon>Chattonellales</taxon>
        <taxon>Chattonellaceae</taxon>
        <taxon>Heterosigma</taxon>
    </lineage>
</organism>
<dbReference type="GO" id="GO:0005509">
    <property type="term" value="F:calcium ion binding"/>
    <property type="evidence" value="ECO:0007669"/>
    <property type="project" value="InterPro"/>
</dbReference>
<dbReference type="SMART" id="SM00027">
    <property type="entry name" value="EH"/>
    <property type="match status" value="1"/>
</dbReference>
<name>A0A6V1PAG0_HETAK</name>
<dbReference type="PANTHER" id="PTHR11216:SF174">
    <property type="entry name" value="GH06923P"/>
    <property type="match status" value="1"/>
</dbReference>
<dbReference type="PROSITE" id="PS50031">
    <property type="entry name" value="EH"/>
    <property type="match status" value="1"/>
</dbReference>
<keyword evidence="1" id="KW-0106">Calcium</keyword>
<feature type="region of interest" description="Disordered" evidence="2">
    <location>
        <begin position="1"/>
        <end position="66"/>
    </location>
</feature>
<accession>A0A6V1PAG0</accession>
<gene>
    <name evidence="5" type="ORF">HAKA00212_LOCUS6573</name>
</gene>
<dbReference type="CDD" id="cd00052">
    <property type="entry name" value="EH"/>
    <property type="match status" value="1"/>
</dbReference>
<evidence type="ECO:0000259" key="3">
    <source>
        <dbReference type="PROSITE" id="PS50031"/>
    </source>
</evidence>
<protein>
    <submittedName>
        <fullName evidence="5">Uncharacterized protein</fullName>
    </submittedName>
</protein>
<dbReference type="GO" id="GO:0006897">
    <property type="term" value="P:endocytosis"/>
    <property type="evidence" value="ECO:0007669"/>
    <property type="project" value="TreeGrafter"/>
</dbReference>
<evidence type="ECO:0000256" key="2">
    <source>
        <dbReference type="SAM" id="MobiDB-lite"/>
    </source>
</evidence>
<reference evidence="5" key="1">
    <citation type="submission" date="2021-01" db="EMBL/GenBank/DDBJ databases">
        <authorList>
            <person name="Corre E."/>
            <person name="Pelletier E."/>
            <person name="Niang G."/>
            <person name="Scheremetjew M."/>
            <person name="Finn R."/>
            <person name="Kale V."/>
            <person name="Holt S."/>
            <person name="Cochrane G."/>
            <person name="Meng A."/>
            <person name="Brown T."/>
            <person name="Cohen L."/>
        </authorList>
    </citation>
    <scope>NUCLEOTIDE SEQUENCE</scope>
    <source>
        <strain evidence="5">CCMP3107</strain>
    </source>
</reference>
<dbReference type="InterPro" id="IPR018247">
    <property type="entry name" value="EF_Hand_1_Ca_BS"/>
</dbReference>
<dbReference type="AlphaFoldDB" id="A0A6V1PAG0"/>
<dbReference type="Pfam" id="PF12763">
    <property type="entry name" value="EH"/>
    <property type="match status" value="1"/>
</dbReference>
<evidence type="ECO:0000259" key="4">
    <source>
        <dbReference type="PROSITE" id="PS50222"/>
    </source>
</evidence>
<dbReference type="PROSITE" id="PS50222">
    <property type="entry name" value="EF_HAND_2"/>
    <property type="match status" value="1"/>
</dbReference>
<sequence>MAAAAPAPAAQPAYRPQGGEAPPPAYPAAAAAASPPTAPAPPTAYPVLQAEKAPSQSSANNPFAAPAPKNFSAANPFAQDAAAAAPVWPVAAGLERYRAVFNAHGPANGVLSPAAAREALLATGVPTEVLRELWEQVDLDGSGNLDLEEFALALYLCEQVKSGKPLARTLPAELMPPSRR</sequence>
<dbReference type="InterPro" id="IPR000261">
    <property type="entry name" value="EH_dom"/>
</dbReference>
<proteinExistence type="predicted"/>
<evidence type="ECO:0000256" key="1">
    <source>
        <dbReference type="ARBA" id="ARBA00022837"/>
    </source>
</evidence>
<dbReference type="PROSITE" id="PS00018">
    <property type="entry name" value="EF_HAND_1"/>
    <property type="match status" value="1"/>
</dbReference>
<dbReference type="InterPro" id="IPR002048">
    <property type="entry name" value="EF_hand_dom"/>
</dbReference>
<feature type="compositionally biased region" description="Low complexity" evidence="2">
    <location>
        <begin position="1"/>
        <end position="13"/>
    </location>
</feature>